<evidence type="ECO:0000313" key="3">
    <source>
        <dbReference type="Proteomes" id="UP000634435"/>
    </source>
</evidence>
<gene>
    <name evidence="2" type="ORF">GCM10007111_08150</name>
</gene>
<dbReference type="Pfam" id="PF24650">
    <property type="entry name" value="TT1_Tal"/>
    <property type="match status" value="1"/>
</dbReference>
<dbReference type="Proteomes" id="UP000634435">
    <property type="component" value="Unassembled WGS sequence"/>
</dbReference>
<comment type="caution">
    <text evidence="2">The sequence shown here is derived from an EMBL/GenBank/DDBJ whole genome shotgun (WGS) entry which is preliminary data.</text>
</comment>
<dbReference type="Pfam" id="PF13884">
    <property type="entry name" value="Peptidase_S74"/>
    <property type="match status" value="1"/>
</dbReference>
<dbReference type="Gene3D" id="3.55.50.40">
    <property type="match status" value="1"/>
</dbReference>
<dbReference type="PROSITE" id="PS51688">
    <property type="entry name" value="ICA"/>
    <property type="match status" value="1"/>
</dbReference>
<feature type="domain" description="Peptidase S74" evidence="1">
    <location>
        <begin position="734"/>
        <end position="831"/>
    </location>
</feature>
<name>A0ABQ2DB75_9BACI</name>
<dbReference type="EMBL" id="BMPN01000001">
    <property type="protein sequence ID" value="GGJ48435.1"/>
    <property type="molecule type" value="Genomic_DNA"/>
</dbReference>
<dbReference type="RefSeq" id="WP_188942104.1">
    <property type="nucleotide sequence ID" value="NZ_BMPN01000001.1"/>
</dbReference>
<evidence type="ECO:0000313" key="2">
    <source>
        <dbReference type="EMBL" id="GGJ48435.1"/>
    </source>
</evidence>
<organism evidence="2 3">
    <name type="scientific">Virgibacillus kapii</name>
    <dbReference type="NCBI Taxonomy" id="1638645"/>
    <lineage>
        <taxon>Bacteria</taxon>
        <taxon>Bacillati</taxon>
        <taxon>Bacillota</taxon>
        <taxon>Bacilli</taxon>
        <taxon>Bacillales</taxon>
        <taxon>Bacillaceae</taxon>
        <taxon>Virgibacillus</taxon>
    </lineage>
</organism>
<accession>A0ABQ2DB75</accession>
<protein>
    <recommendedName>
        <fullName evidence="1">Peptidase S74 domain-containing protein</fullName>
    </recommendedName>
</protein>
<dbReference type="Pfam" id="PF06605">
    <property type="entry name" value="Prophage_tail"/>
    <property type="match status" value="1"/>
</dbReference>
<sequence length="831" mass="93006">MQIRNLNGDEFALQATTTTDLELNGNQSLSLQILPTKVNKLFIDEVAEMWQITVDGITYKIVYAKRKGEGRLLTVDVKAVPLFFDDFDTQRIYERYDQHMTAINCFSIIFENSGYEFVLVDQFEAIQWEGFGEGDTRLAMFKEAINRYGVEFRIVGKTVYLERQIGRDTSFMYRHKLNASNIVQEIDAGSMYTYAKGYGDFAEGEEQDAKLIREYTSPLANIIGKREAPPIKNGNITTISTMETQLKTLVDESLQISVSATIHDRRKGIYAIAQPELGDRTFLIDDRIGLNEEVRVVNMSITKDWNGNVIKLSLTFGSEGLTKRHQSNLNAAAKDITDILAGRKKMPFSVLPSAKQAAMRKLEEAQTELIFGNAENGVQGIIAQDKNDPNKLMWMNSNGWMISVDGGVTPKVAATAEGIVADVITTGLLNTDQVVIRGGDGLRYMYMNGSELISHGEFTRTWAGIEDTAELNLGIYNGRVMISNEDTGYNLYMTELGLSTTMSGAQEDYTAGTLEFHSQRFNQESRGVSLISSWGTVALLAQNSTIVSRSNLTNNIESEEYSVYIRPFMYTRTGLNEFQFYVKDNASASDTDGALLYGNLTEGTTHGSGIRFSKNASNPTVYATNINGDIGTGNFQADRFLGHLAAPGDGFLYLMADDKVRITDRRGYNNGNYVLRDLQTSFIQANSIRINDSDANFYIGTSSGEVRVTNNLLYNDGNIGYRPIRADEFLPPNSSIFKKKNVEPITNSVLDDFRKTSVYRYHYKNEDDSEKKRIGVMLEESPSEIHAKSGDTIDLFSMSGYLWQGVRETIEYVDNEISLLREEIDKLKGVS</sequence>
<proteinExistence type="predicted"/>
<evidence type="ECO:0000259" key="1">
    <source>
        <dbReference type="PROSITE" id="PS51688"/>
    </source>
</evidence>
<dbReference type="InterPro" id="IPR010572">
    <property type="entry name" value="Tail_dom"/>
</dbReference>
<dbReference type="InterPro" id="IPR030392">
    <property type="entry name" value="S74_ICA"/>
</dbReference>
<dbReference type="InterPro" id="IPR056060">
    <property type="entry name" value="Tal_TT1_dom"/>
</dbReference>
<keyword evidence="3" id="KW-1185">Reference proteome</keyword>
<reference evidence="3" key="1">
    <citation type="journal article" date="2019" name="Int. J. Syst. Evol. Microbiol.">
        <title>The Global Catalogue of Microorganisms (GCM) 10K type strain sequencing project: providing services to taxonomists for standard genome sequencing and annotation.</title>
        <authorList>
            <consortium name="The Broad Institute Genomics Platform"/>
            <consortium name="The Broad Institute Genome Sequencing Center for Infectious Disease"/>
            <person name="Wu L."/>
            <person name="Ma J."/>
        </authorList>
    </citation>
    <scope>NUCLEOTIDE SEQUENCE [LARGE SCALE GENOMIC DNA]</scope>
    <source>
        <strain evidence="3">JCM 30071</strain>
    </source>
</reference>